<reference evidence="1" key="1">
    <citation type="journal article" date="2019" name="Sci. Rep.">
        <title>Draft genome of Tanacetum cinerariifolium, the natural source of mosquito coil.</title>
        <authorList>
            <person name="Yamashiro T."/>
            <person name="Shiraishi A."/>
            <person name="Satake H."/>
            <person name="Nakayama K."/>
        </authorList>
    </citation>
    <scope>NUCLEOTIDE SEQUENCE</scope>
</reference>
<comment type="caution">
    <text evidence="1">The sequence shown here is derived from an EMBL/GenBank/DDBJ whole genome shotgun (WGS) entry which is preliminary data.</text>
</comment>
<proteinExistence type="predicted"/>
<gene>
    <name evidence="1" type="ORF">Tci_006205</name>
</gene>
<dbReference type="AlphaFoldDB" id="A0A6L2JCG5"/>
<organism evidence="1">
    <name type="scientific">Tanacetum cinerariifolium</name>
    <name type="common">Dalmatian daisy</name>
    <name type="synonym">Chrysanthemum cinerariifolium</name>
    <dbReference type="NCBI Taxonomy" id="118510"/>
    <lineage>
        <taxon>Eukaryota</taxon>
        <taxon>Viridiplantae</taxon>
        <taxon>Streptophyta</taxon>
        <taxon>Embryophyta</taxon>
        <taxon>Tracheophyta</taxon>
        <taxon>Spermatophyta</taxon>
        <taxon>Magnoliopsida</taxon>
        <taxon>eudicotyledons</taxon>
        <taxon>Gunneridae</taxon>
        <taxon>Pentapetalae</taxon>
        <taxon>asterids</taxon>
        <taxon>campanulids</taxon>
        <taxon>Asterales</taxon>
        <taxon>Asteraceae</taxon>
        <taxon>Asteroideae</taxon>
        <taxon>Anthemideae</taxon>
        <taxon>Anthemidinae</taxon>
        <taxon>Tanacetum</taxon>
    </lineage>
</organism>
<protein>
    <submittedName>
        <fullName evidence="1">Uncharacterized protein</fullName>
    </submittedName>
</protein>
<accession>A0A6L2JCG5</accession>
<sequence length="119" mass="14064">MMVVVIASAYVIEEQKQTWFLATVGDDQIILVTAANRGLPADVYKCLRLLHRFIADEIMEMIDYYLFDIVVEFQRRSLLIECLTIYMHHMRGSVYKLHIFRRSLLDDYKKGKKATRDMI</sequence>
<dbReference type="EMBL" id="BKCJ010000553">
    <property type="protein sequence ID" value="GEU34227.1"/>
    <property type="molecule type" value="Genomic_DNA"/>
</dbReference>
<name>A0A6L2JCG5_TANCI</name>
<evidence type="ECO:0000313" key="1">
    <source>
        <dbReference type="EMBL" id="GEU34227.1"/>
    </source>
</evidence>